<dbReference type="PANTHER" id="PTHR46797">
    <property type="entry name" value="HTH-TYPE TRANSCRIPTIONAL REGULATOR"/>
    <property type="match status" value="1"/>
</dbReference>
<gene>
    <name evidence="3" type="ORF">L0P57_09790</name>
</gene>
<comment type="caution">
    <text evidence="3">The sequence shown here is derived from an EMBL/GenBank/DDBJ whole genome shotgun (WGS) entry which is preliminary data.</text>
</comment>
<dbReference type="SMART" id="SM00530">
    <property type="entry name" value="HTH_XRE"/>
    <property type="match status" value="1"/>
</dbReference>
<evidence type="ECO:0000313" key="4">
    <source>
        <dbReference type="Proteomes" id="UP001298681"/>
    </source>
</evidence>
<reference evidence="3 4" key="1">
    <citation type="submission" date="2022-01" db="EMBL/GenBank/DDBJ databases">
        <title>Collection of gut derived symbiotic bacterial strains cultured from healthy donors.</title>
        <authorList>
            <person name="Lin H."/>
            <person name="Kohout C."/>
            <person name="Waligurski E."/>
            <person name="Pamer E.G."/>
        </authorList>
    </citation>
    <scope>NUCLEOTIDE SEQUENCE [LARGE SCALE GENOMIC DNA]</scope>
    <source>
        <strain evidence="3 4">DFI.7.58</strain>
    </source>
</reference>
<dbReference type="Proteomes" id="UP001298681">
    <property type="component" value="Unassembled WGS sequence"/>
</dbReference>
<dbReference type="InterPro" id="IPR001387">
    <property type="entry name" value="Cro/C1-type_HTH"/>
</dbReference>
<dbReference type="InterPro" id="IPR010982">
    <property type="entry name" value="Lambda_DNA-bd_dom_sf"/>
</dbReference>
<dbReference type="EMBL" id="JAKNHQ010000013">
    <property type="protein sequence ID" value="MCG4611220.1"/>
    <property type="molecule type" value="Genomic_DNA"/>
</dbReference>
<evidence type="ECO:0000313" key="3">
    <source>
        <dbReference type="EMBL" id="MCG4611220.1"/>
    </source>
</evidence>
<dbReference type="SUPFAM" id="SSF47413">
    <property type="entry name" value="lambda repressor-like DNA-binding domains"/>
    <property type="match status" value="1"/>
</dbReference>
<evidence type="ECO:0000256" key="1">
    <source>
        <dbReference type="ARBA" id="ARBA00023125"/>
    </source>
</evidence>
<proteinExistence type="predicted"/>
<name>A0ABS9MK81_9FIRM</name>
<sequence>MNIAYYRKLRGLTQEALAEKIGVDQTHISKIEVASVGISLDNLFRISIALDVPPSKLLEFRE</sequence>
<dbReference type="InterPro" id="IPR050807">
    <property type="entry name" value="TransReg_Diox_bact_type"/>
</dbReference>
<feature type="domain" description="HTH cro/C1-type" evidence="2">
    <location>
        <begin position="3"/>
        <end position="57"/>
    </location>
</feature>
<dbReference type="RefSeq" id="WP_237966923.1">
    <property type="nucleotide sequence ID" value="NZ_JAKNHQ010000013.1"/>
</dbReference>
<accession>A0ABS9MK81</accession>
<dbReference type="PROSITE" id="PS50943">
    <property type="entry name" value="HTH_CROC1"/>
    <property type="match status" value="1"/>
</dbReference>
<protein>
    <submittedName>
        <fullName evidence="3">Helix-turn-helix transcriptional regulator</fullName>
    </submittedName>
</protein>
<dbReference type="CDD" id="cd00093">
    <property type="entry name" value="HTH_XRE"/>
    <property type="match status" value="1"/>
</dbReference>
<dbReference type="Gene3D" id="1.10.260.40">
    <property type="entry name" value="lambda repressor-like DNA-binding domains"/>
    <property type="match status" value="1"/>
</dbReference>
<keyword evidence="1" id="KW-0238">DNA-binding</keyword>
<evidence type="ECO:0000259" key="2">
    <source>
        <dbReference type="PROSITE" id="PS50943"/>
    </source>
</evidence>
<dbReference type="PANTHER" id="PTHR46797:SF1">
    <property type="entry name" value="METHYLPHOSPHONATE SYNTHASE"/>
    <property type="match status" value="1"/>
</dbReference>
<keyword evidence="4" id="KW-1185">Reference proteome</keyword>
<dbReference type="Pfam" id="PF01381">
    <property type="entry name" value="HTH_3"/>
    <property type="match status" value="1"/>
</dbReference>
<organism evidence="3 4">
    <name type="scientific">Anaeromassilibacillus senegalensis</name>
    <dbReference type="NCBI Taxonomy" id="1673717"/>
    <lineage>
        <taxon>Bacteria</taxon>
        <taxon>Bacillati</taxon>
        <taxon>Bacillota</taxon>
        <taxon>Clostridia</taxon>
        <taxon>Eubacteriales</taxon>
        <taxon>Acutalibacteraceae</taxon>
        <taxon>Anaeromassilibacillus</taxon>
    </lineage>
</organism>